<organism evidence="3 4">
    <name type="scientific">Nonomuraea rhodomycinica</name>
    <dbReference type="NCBI Taxonomy" id="1712872"/>
    <lineage>
        <taxon>Bacteria</taxon>
        <taxon>Bacillati</taxon>
        <taxon>Actinomycetota</taxon>
        <taxon>Actinomycetes</taxon>
        <taxon>Streptosporangiales</taxon>
        <taxon>Streptosporangiaceae</taxon>
        <taxon>Nonomuraea</taxon>
    </lineage>
</organism>
<dbReference type="Gene3D" id="3.40.1230.10">
    <property type="entry name" value="MTH938-like"/>
    <property type="match status" value="1"/>
</dbReference>
<keyword evidence="2" id="KW-0963">Cytoplasm</keyword>
<evidence type="ECO:0000256" key="2">
    <source>
        <dbReference type="ARBA" id="ARBA00022490"/>
    </source>
</evidence>
<dbReference type="InterPro" id="IPR007523">
    <property type="entry name" value="NDUFAF3/AAMDC"/>
</dbReference>
<dbReference type="PANTHER" id="PTHR15811:SF5">
    <property type="entry name" value="MTH938 DOMAIN-CONTAINING PROTEIN"/>
    <property type="match status" value="1"/>
</dbReference>
<dbReference type="InterPro" id="IPR036748">
    <property type="entry name" value="MTH938-like_sf"/>
</dbReference>
<dbReference type="InterPro" id="IPR034096">
    <property type="entry name" value="AAMDC"/>
</dbReference>
<dbReference type="AlphaFoldDB" id="A0A7Y6MBN8"/>
<dbReference type="PANTHER" id="PTHR15811">
    <property type="entry name" value="MTH938 DOMAIN-CONTAINING PROTEIN"/>
    <property type="match status" value="1"/>
</dbReference>
<comment type="caution">
    <text evidence="3">The sequence shown here is derived from an EMBL/GenBank/DDBJ whole genome shotgun (WGS) entry which is preliminary data.</text>
</comment>
<dbReference type="SUPFAM" id="SSF64076">
    <property type="entry name" value="MTH938-like"/>
    <property type="match status" value="1"/>
</dbReference>
<dbReference type="Proteomes" id="UP000546126">
    <property type="component" value="Unassembled WGS sequence"/>
</dbReference>
<protein>
    <submittedName>
        <fullName evidence="3">Uncharacterized protein</fullName>
    </submittedName>
</protein>
<evidence type="ECO:0000313" key="4">
    <source>
        <dbReference type="Proteomes" id="UP000546126"/>
    </source>
</evidence>
<name>A0A7Y6MBN8_9ACTN</name>
<dbReference type="Pfam" id="PF04430">
    <property type="entry name" value="DUF498"/>
    <property type="match status" value="1"/>
</dbReference>
<evidence type="ECO:0000256" key="1">
    <source>
        <dbReference type="ARBA" id="ARBA00004496"/>
    </source>
</evidence>
<dbReference type="EMBL" id="JABWGO010000004">
    <property type="protein sequence ID" value="NUW42528.1"/>
    <property type="molecule type" value="Genomic_DNA"/>
</dbReference>
<dbReference type="FunFam" id="3.40.1230.10:FF:000001">
    <property type="entry name" value="Adipogenesis-associated, Mth938 domain-containing"/>
    <property type="match status" value="1"/>
</dbReference>
<dbReference type="GO" id="GO:0005737">
    <property type="term" value="C:cytoplasm"/>
    <property type="evidence" value="ECO:0007669"/>
    <property type="project" value="UniProtKB-SubCell"/>
</dbReference>
<dbReference type="RefSeq" id="WP_175602044.1">
    <property type="nucleotide sequence ID" value="NZ_JABWGO010000004.1"/>
</dbReference>
<comment type="subcellular location">
    <subcellularLocation>
        <location evidence="1">Cytoplasm</location>
    </subcellularLocation>
</comment>
<gene>
    <name evidence="3" type="ORF">HT134_20645</name>
</gene>
<accession>A0A7Y6MBN8</accession>
<sequence>MDRRSPLITQISWGRTVVEGLGEGKDFKLYPGGGRPWDWNETGTRHSPGIQPADVRELLDNGSRAIVLSRGMRLVLRTCPETLDLLMENGVEVYVEETTAAVERYNALAATIPVGGLFHSTC</sequence>
<proteinExistence type="predicted"/>
<reference evidence="3 4" key="1">
    <citation type="submission" date="2020-06" db="EMBL/GenBank/DDBJ databases">
        <authorList>
            <person name="Chanama M."/>
        </authorList>
    </citation>
    <scope>NUCLEOTIDE SEQUENCE [LARGE SCALE GENOMIC DNA]</scope>
    <source>
        <strain evidence="3 4">TBRC6557</strain>
    </source>
</reference>
<evidence type="ECO:0000313" key="3">
    <source>
        <dbReference type="EMBL" id="NUW42528.1"/>
    </source>
</evidence>
<dbReference type="CDD" id="cd05126">
    <property type="entry name" value="Mth938"/>
    <property type="match status" value="1"/>
</dbReference>
<keyword evidence="4" id="KW-1185">Reference proteome</keyword>